<keyword evidence="1" id="KW-0472">Membrane</keyword>
<evidence type="ECO:0000313" key="2">
    <source>
        <dbReference type="EMBL" id="QNT58605.1"/>
    </source>
</evidence>
<organism evidence="4 5">
    <name type="scientific">Neisseria musculi</name>
    <dbReference type="NCBI Taxonomy" id="1815583"/>
    <lineage>
        <taxon>Bacteria</taxon>
        <taxon>Pseudomonadati</taxon>
        <taxon>Pseudomonadota</taxon>
        <taxon>Betaproteobacteria</taxon>
        <taxon>Neisseriales</taxon>
        <taxon>Neisseriaceae</taxon>
        <taxon>Neisseria</taxon>
    </lineage>
</organism>
<dbReference type="Proteomes" id="UP000516412">
    <property type="component" value="Chromosome"/>
</dbReference>
<keyword evidence="5" id="KW-1185">Reference proteome</keyword>
<name>A0A7H1MEW4_9NEIS</name>
<dbReference type="AlphaFoldDB" id="A0A7H1MEW4"/>
<gene>
    <name evidence="3" type="ORF">H7A79_0220</name>
    <name evidence="2" type="ORF">H7A79_0891</name>
    <name evidence="4" type="ORF">H7A79_2686</name>
</gene>
<dbReference type="KEGG" id="nmus:H7A79_2686"/>
<dbReference type="RefSeq" id="WP_187000624.1">
    <property type="nucleotide sequence ID" value="NZ_CP060414.2"/>
</dbReference>
<dbReference type="EMBL" id="CP060414">
    <property type="protein sequence ID" value="QNT58605.1"/>
    <property type="molecule type" value="Genomic_DNA"/>
</dbReference>
<proteinExistence type="predicted"/>
<sequence length="83" mass="9123">MPAFLIPALGLTFVTYGGYMVGLNWLKEYIVTHFENMPSAVFRLVIMAGFGHALGIIFWAYVFNITMAGINKLSFMPSGGNGK</sequence>
<evidence type="ECO:0000313" key="5">
    <source>
        <dbReference type="Proteomes" id="UP000516412"/>
    </source>
</evidence>
<evidence type="ECO:0000313" key="3">
    <source>
        <dbReference type="EMBL" id="QNT58618.1"/>
    </source>
</evidence>
<dbReference type="KEGG" id="nmus:H7A79_0891"/>
<dbReference type="EMBL" id="CP060414">
    <property type="protein sequence ID" value="QNT58618.1"/>
    <property type="molecule type" value="Genomic_DNA"/>
</dbReference>
<feature type="transmembrane region" description="Helical" evidence="1">
    <location>
        <begin position="41"/>
        <end position="63"/>
    </location>
</feature>
<accession>A0A7H1MEW4</accession>
<dbReference type="InterPro" id="IPR019670">
    <property type="entry name" value="DUF2523"/>
</dbReference>
<keyword evidence="1" id="KW-1133">Transmembrane helix</keyword>
<dbReference type="EMBL" id="CP060414">
    <property type="protein sequence ID" value="QNT60179.1"/>
    <property type="molecule type" value="Genomic_DNA"/>
</dbReference>
<reference evidence="5" key="1">
    <citation type="submission" date="2020-09" db="EMBL/GenBank/DDBJ databases">
        <title>Complete Genome Sequence of mouse commensal type strain Neisseria musculi.</title>
        <authorList>
            <person name="Thapa E."/>
            <person name="Aluvathingal J."/>
            <person name="Nadendla S."/>
            <person name="Mehta A."/>
            <person name="Tettelin H."/>
            <person name="Weyand N.J."/>
        </authorList>
    </citation>
    <scope>NUCLEOTIDE SEQUENCE [LARGE SCALE GENOMIC DNA]</scope>
    <source>
        <strain evidence="3 5">NW831</strain>
    </source>
</reference>
<reference evidence="4" key="2">
    <citation type="submission" date="2024-06" db="EMBL/GenBank/DDBJ databases">
        <title>Complete Genome Sequence of mouse commensal type strain Neisseria musculi.</title>
        <authorList>
            <person name="Thapa E."/>
            <person name="Aluvathingal J."/>
            <person name="Nadendla S."/>
            <person name="Mehta A."/>
            <person name="Tettelin H."/>
            <person name="Weyand N.J."/>
        </authorList>
    </citation>
    <scope>NUCLEOTIDE SEQUENCE</scope>
    <source>
        <strain evidence="4 5">NW831</strain>
    </source>
</reference>
<protein>
    <submittedName>
        <fullName evidence="4">Uncharacterized protein</fullName>
    </submittedName>
</protein>
<evidence type="ECO:0000313" key="4">
    <source>
        <dbReference type="EMBL" id="QNT60179.1"/>
    </source>
</evidence>
<evidence type="ECO:0000256" key="1">
    <source>
        <dbReference type="SAM" id="Phobius"/>
    </source>
</evidence>
<keyword evidence="1" id="KW-0812">Transmembrane</keyword>
<dbReference type="KEGG" id="nmus:H7A79_0220"/>
<dbReference type="Pfam" id="PF10734">
    <property type="entry name" value="DUF2523"/>
    <property type="match status" value="1"/>
</dbReference>